<evidence type="ECO:0000256" key="5">
    <source>
        <dbReference type="ARBA" id="ARBA00022695"/>
    </source>
</evidence>
<reference evidence="12 13" key="1">
    <citation type="submission" date="2017-07" db="EMBL/GenBank/DDBJ databases">
        <title>Recovery of genomes from metagenomes via a dereplication, aggregation, and scoring strategy.</title>
        <authorList>
            <person name="Sieber C.M."/>
            <person name="Probst A.J."/>
            <person name="Sharrar A."/>
            <person name="Thomas B.C."/>
            <person name="Hess M."/>
            <person name="Tringe S.G."/>
            <person name="Banfield J.F."/>
        </authorList>
    </citation>
    <scope>NUCLEOTIDE SEQUENCE [LARGE SCALE GENOMIC DNA]</scope>
    <source>
        <strain evidence="12">JGI_Cruoil_03_44_89</strain>
    </source>
</reference>
<keyword evidence="8 10" id="KW-0520">NAD</keyword>
<dbReference type="NCBIfam" id="NF000840">
    <property type="entry name" value="PRK00071.1-3"/>
    <property type="match status" value="1"/>
</dbReference>
<evidence type="ECO:0000256" key="9">
    <source>
        <dbReference type="ARBA" id="ARBA00048721"/>
    </source>
</evidence>
<dbReference type="NCBIfam" id="TIGR00482">
    <property type="entry name" value="nicotinate (nicotinamide) nucleotide adenylyltransferase"/>
    <property type="match status" value="1"/>
</dbReference>
<dbReference type="EC" id="2.7.7.18" evidence="10"/>
<keyword evidence="4 10" id="KW-0808">Transferase</keyword>
<sequence>MRLGIFGGTFNPPHTAHLIGAELVMDEFHLDRILFVPTHIPPHKEQPEVPSAVRLKMLHIAIKNNPSFQLLDLEVKRREVSYTIDTVRELMAENERDSLYLIMGTDQAEEFGGWKEPETLLTLLEFIVITRPGYDRERIDKLLRGKARIFELNIDISSTMIRNRVKSGKSIRYLVPEGVREYIIANGLYQM</sequence>
<gene>
    <name evidence="10" type="primary">nadD</name>
    <name evidence="12" type="ORF">CH333_10220</name>
</gene>
<dbReference type="Gene3D" id="3.40.50.620">
    <property type="entry name" value="HUPs"/>
    <property type="match status" value="1"/>
</dbReference>
<dbReference type="Pfam" id="PF01467">
    <property type="entry name" value="CTP_transf_like"/>
    <property type="match status" value="1"/>
</dbReference>
<dbReference type="InterPro" id="IPR005248">
    <property type="entry name" value="NadD/NMNAT"/>
</dbReference>
<feature type="domain" description="Cytidyltransferase-like" evidence="11">
    <location>
        <begin position="5"/>
        <end position="164"/>
    </location>
</feature>
<dbReference type="AlphaFoldDB" id="A0A235BMP5"/>
<keyword evidence="6 10" id="KW-0547">Nucleotide-binding</keyword>
<evidence type="ECO:0000256" key="10">
    <source>
        <dbReference type="HAMAP-Rule" id="MF_00244"/>
    </source>
</evidence>
<evidence type="ECO:0000256" key="2">
    <source>
        <dbReference type="ARBA" id="ARBA00005019"/>
    </source>
</evidence>
<dbReference type="CDD" id="cd02165">
    <property type="entry name" value="NMNAT"/>
    <property type="match status" value="1"/>
</dbReference>
<comment type="pathway">
    <text evidence="2 10">Cofactor biosynthesis; NAD(+) biosynthesis; deamido-NAD(+) from nicotinate D-ribonucleotide: step 1/1.</text>
</comment>
<dbReference type="GO" id="GO:0005524">
    <property type="term" value="F:ATP binding"/>
    <property type="evidence" value="ECO:0007669"/>
    <property type="project" value="UniProtKB-KW"/>
</dbReference>
<comment type="function">
    <text evidence="1 10">Catalyzes the reversible adenylation of nicotinate mononucleotide (NaMN) to nicotinic acid adenine dinucleotide (NaAD).</text>
</comment>
<keyword evidence="5 10" id="KW-0548">Nucleotidyltransferase</keyword>
<dbReference type="GO" id="GO:0004515">
    <property type="term" value="F:nicotinate-nucleotide adenylyltransferase activity"/>
    <property type="evidence" value="ECO:0007669"/>
    <property type="project" value="UniProtKB-UniRule"/>
</dbReference>
<comment type="catalytic activity">
    <reaction evidence="9 10">
        <text>nicotinate beta-D-ribonucleotide + ATP + H(+) = deamido-NAD(+) + diphosphate</text>
        <dbReference type="Rhea" id="RHEA:22860"/>
        <dbReference type="ChEBI" id="CHEBI:15378"/>
        <dbReference type="ChEBI" id="CHEBI:30616"/>
        <dbReference type="ChEBI" id="CHEBI:33019"/>
        <dbReference type="ChEBI" id="CHEBI:57502"/>
        <dbReference type="ChEBI" id="CHEBI:58437"/>
        <dbReference type="EC" id="2.7.7.18"/>
    </reaction>
</comment>
<dbReference type="PANTHER" id="PTHR39321">
    <property type="entry name" value="NICOTINATE-NUCLEOTIDE ADENYLYLTRANSFERASE-RELATED"/>
    <property type="match status" value="1"/>
</dbReference>
<comment type="caution">
    <text evidence="12">The sequence shown here is derived from an EMBL/GenBank/DDBJ whole genome shotgun (WGS) entry which is preliminary data.</text>
</comment>
<evidence type="ECO:0000313" key="12">
    <source>
        <dbReference type="EMBL" id="OYD13730.1"/>
    </source>
</evidence>
<organism evidence="12 13">
    <name type="scientific">candidate division WOR-3 bacterium JGI_Cruoil_03_44_89</name>
    <dbReference type="NCBI Taxonomy" id="1973748"/>
    <lineage>
        <taxon>Bacteria</taxon>
        <taxon>Bacteria division WOR-3</taxon>
    </lineage>
</organism>
<keyword evidence="7 10" id="KW-0067">ATP-binding</keyword>
<dbReference type="UniPathway" id="UPA00253">
    <property type="reaction ID" value="UER00332"/>
</dbReference>
<evidence type="ECO:0000256" key="8">
    <source>
        <dbReference type="ARBA" id="ARBA00023027"/>
    </source>
</evidence>
<proteinExistence type="inferred from homology"/>
<dbReference type="PANTHER" id="PTHR39321:SF3">
    <property type="entry name" value="PHOSPHOPANTETHEINE ADENYLYLTRANSFERASE"/>
    <property type="match status" value="1"/>
</dbReference>
<evidence type="ECO:0000256" key="1">
    <source>
        <dbReference type="ARBA" id="ARBA00002324"/>
    </source>
</evidence>
<dbReference type="HAMAP" id="MF_00244">
    <property type="entry name" value="NaMN_adenylyltr"/>
    <property type="match status" value="1"/>
</dbReference>
<name>A0A235BMP5_UNCW3</name>
<evidence type="ECO:0000256" key="3">
    <source>
        <dbReference type="ARBA" id="ARBA00022642"/>
    </source>
</evidence>
<evidence type="ECO:0000256" key="4">
    <source>
        <dbReference type="ARBA" id="ARBA00022679"/>
    </source>
</evidence>
<accession>A0A235BMP5</accession>
<evidence type="ECO:0000259" key="11">
    <source>
        <dbReference type="Pfam" id="PF01467"/>
    </source>
</evidence>
<dbReference type="GO" id="GO:0009435">
    <property type="term" value="P:NAD+ biosynthetic process"/>
    <property type="evidence" value="ECO:0007669"/>
    <property type="project" value="UniProtKB-UniRule"/>
</dbReference>
<dbReference type="EMBL" id="NOZQ01000221">
    <property type="protein sequence ID" value="OYD13730.1"/>
    <property type="molecule type" value="Genomic_DNA"/>
</dbReference>
<dbReference type="InterPro" id="IPR014729">
    <property type="entry name" value="Rossmann-like_a/b/a_fold"/>
</dbReference>
<evidence type="ECO:0000313" key="13">
    <source>
        <dbReference type="Proteomes" id="UP000215215"/>
    </source>
</evidence>
<comment type="similarity">
    <text evidence="10">Belongs to the NadD family.</text>
</comment>
<keyword evidence="3 10" id="KW-0662">Pyridine nucleotide biosynthesis</keyword>
<dbReference type="InterPro" id="IPR004821">
    <property type="entry name" value="Cyt_trans-like"/>
</dbReference>
<dbReference type="Proteomes" id="UP000215215">
    <property type="component" value="Unassembled WGS sequence"/>
</dbReference>
<dbReference type="SUPFAM" id="SSF52374">
    <property type="entry name" value="Nucleotidylyl transferase"/>
    <property type="match status" value="1"/>
</dbReference>
<protein>
    <recommendedName>
        <fullName evidence="10">Probable nicotinate-nucleotide adenylyltransferase</fullName>
        <ecNumber evidence="10">2.7.7.18</ecNumber>
    </recommendedName>
    <alternativeName>
        <fullName evidence="10">Deamido-NAD(+) diphosphorylase</fullName>
    </alternativeName>
    <alternativeName>
        <fullName evidence="10">Deamido-NAD(+) pyrophosphorylase</fullName>
    </alternativeName>
    <alternativeName>
        <fullName evidence="10">Nicotinate mononucleotide adenylyltransferase</fullName>
        <shortName evidence="10">NaMN adenylyltransferase</shortName>
    </alternativeName>
</protein>
<evidence type="ECO:0000256" key="7">
    <source>
        <dbReference type="ARBA" id="ARBA00022840"/>
    </source>
</evidence>
<evidence type="ECO:0000256" key="6">
    <source>
        <dbReference type="ARBA" id="ARBA00022741"/>
    </source>
</evidence>